<evidence type="ECO:0000256" key="11">
    <source>
        <dbReference type="ARBA" id="ARBA00023315"/>
    </source>
</evidence>
<dbReference type="OrthoDB" id="1937912at2759"/>
<dbReference type="EC" id="2.3.1.48" evidence="3"/>
<dbReference type="CDD" id="cd04301">
    <property type="entry name" value="NAT_SF"/>
    <property type="match status" value="1"/>
</dbReference>
<dbReference type="GO" id="GO:0005634">
    <property type="term" value="C:nucleus"/>
    <property type="evidence" value="ECO:0007669"/>
    <property type="project" value="UniProtKB-SubCell"/>
</dbReference>
<evidence type="ECO:0000256" key="6">
    <source>
        <dbReference type="ARBA" id="ARBA00023015"/>
    </source>
</evidence>
<evidence type="ECO:0000256" key="4">
    <source>
        <dbReference type="ARBA" id="ARBA00022679"/>
    </source>
</evidence>
<feature type="compositionally biased region" description="Acidic residues" evidence="13">
    <location>
        <begin position="170"/>
        <end position="186"/>
    </location>
</feature>
<dbReference type="InterPro" id="IPR037800">
    <property type="entry name" value="GCN5"/>
</dbReference>
<dbReference type="AlphaFoldDB" id="A0A9P6HRD6"/>
<dbReference type="Pfam" id="PF00583">
    <property type="entry name" value="Acetyltransf_1"/>
    <property type="match status" value="1"/>
</dbReference>
<organism evidence="16 17">
    <name type="scientific">Thelephora terrestris</name>
    <dbReference type="NCBI Taxonomy" id="56493"/>
    <lineage>
        <taxon>Eukaryota</taxon>
        <taxon>Fungi</taxon>
        <taxon>Dikarya</taxon>
        <taxon>Basidiomycota</taxon>
        <taxon>Agaricomycotina</taxon>
        <taxon>Agaricomycetes</taxon>
        <taxon>Thelephorales</taxon>
        <taxon>Thelephoraceae</taxon>
        <taxon>Thelephora</taxon>
    </lineage>
</organism>
<evidence type="ECO:0000313" key="16">
    <source>
        <dbReference type="EMBL" id="KAF9793055.1"/>
    </source>
</evidence>
<evidence type="ECO:0000256" key="13">
    <source>
        <dbReference type="SAM" id="MobiDB-lite"/>
    </source>
</evidence>
<comment type="caution">
    <text evidence="16">The sequence shown here is derived from an EMBL/GenBank/DDBJ whole genome shotgun (WGS) entry which is preliminary data.</text>
</comment>
<sequence>MRVLYPAEYDISGLSEEQLSLKIARHSPCSSCPCSGLRPPIGVEVSTDDSLLSDQMEFAYLSECQCGHDVPSHGADVSVLGRPEYQRRGRVAIRIDELLQGAGRLVDFNFLDGDVMSLRRQMSLPRASSPDDISTASPSTEKRSLSVDSMSFSDHDREPPQKRQKMMEFTFEDMQEDEDDDDDDGNEPLASQVGPSRQPLSGRRTTKGHKTQAGTAPASIPPLTDLALAEMNGQTTHEEPRIKLEDKMDEGQLNRLATGVTVDTDTAAATPSWVKPEKASWVELRRGVIDVVPVENDGEPRSMIILTGLKTLFQKQLPKMPREYIARLVYDSNSRSLAIIKHGYVVVGGICFRPFPHRKFVEIVFFATNSADQEKGYGGMLMDHFKHHIRTAYPTMMHFLTYADNYAVGYFRKQGFTKEITLSRSVWAGYIKDYEGGTIMECVLLPKVNYLEIRDTVAKQRDAVLKMVREVSKSHRVYPGIQRFQTTNDGGFKIDYRDIPGLAESGWTPDQNGVTCSQHKNPERGTMERLLSDLRGHSSAWAFLKPVNGEEVPDYYEVIKEPMDLRTMEHKLNTNQYPNLEAFVDDAQLMFDNCRIYNPEESVYARNATKMEKIMKDLLASYSVKQEES</sequence>
<dbReference type="InterPro" id="IPR016181">
    <property type="entry name" value="Acyl_CoA_acyltransferase"/>
</dbReference>
<reference evidence="16" key="2">
    <citation type="submission" date="2020-11" db="EMBL/GenBank/DDBJ databases">
        <authorList>
            <consortium name="DOE Joint Genome Institute"/>
            <person name="Kuo A."/>
            <person name="Miyauchi S."/>
            <person name="Kiss E."/>
            <person name="Drula E."/>
            <person name="Kohler A."/>
            <person name="Sanchez-Garcia M."/>
            <person name="Andreopoulos B."/>
            <person name="Barry K.W."/>
            <person name="Bonito G."/>
            <person name="Buee M."/>
            <person name="Carver A."/>
            <person name="Chen C."/>
            <person name="Cichocki N."/>
            <person name="Clum A."/>
            <person name="Culley D."/>
            <person name="Crous P.W."/>
            <person name="Fauchery L."/>
            <person name="Girlanda M."/>
            <person name="Hayes R."/>
            <person name="Keri Z."/>
            <person name="Labutti K."/>
            <person name="Lipzen A."/>
            <person name="Lombard V."/>
            <person name="Magnuson J."/>
            <person name="Maillard F."/>
            <person name="Morin E."/>
            <person name="Murat C."/>
            <person name="Nolan M."/>
            <person name="Ohm R."/>
            <person name="Pangilinan J."/>
            <person name="Pereira M."/>
            <person name="Perotto S."/>
            <person name="Peter M."/>
            <person name="Riley R."/>
            <person name="Sitrit Y."/>
            <person name="Stielow B."/>
            <person name="Szollosi G."/>
            <person name="Zifcakova L."/>
            <person name="Stursova M."/>
            <person name="Spatafora J.W."/>
            <person name="Tedersoo L."/>
            <person name="Vaario L.-M."/>
            <person name="Yamada A."/>
            <person name="Yan M."/>
            <person name="Wang P."/>
            <person name="Xu J."/>
            <person name="Bruns T."/>
            <person name="Baldrian P."/>
            <person name="Vilgalys R."/>
            <person name="Henrissat B."/>
            <person name="Grigoriev I.V."/>
            <person name="Hibbett D."/>
            <person name="Nagy L.G."/>
            <person name="Martin F.M."/>
        </authorList>
    </citation>
    <scope>NUCLEOTIDE SEQUENCE</scope>
    <source>
        <strain evidence="16">UH-Tt-Lm1</strain>
    </source>
</reference>
<evidence type="ECO:0000313" key="17">
    <source>
        <dbReference type="Proteomes" id="UP000736335"/>
    </source>
</evidence>
<keyword evidence="5" id="KW-0156">Chromatin regulator</keyword>
<keyword evidence="4" id="KW-0808">Transferase</keyword>
<dbReference type="PROSITE" id="PS50014">
    <property type="entry name" value="BROMODOMAIN_2"/>
    <property type="match status" value="1"/>
</dbReference>
<comment type="subcellular location">
    <subcellularLocation>
        <location evidence="1">Nucleus</location>
    </subcellularLocation>
</comment>
<evidence type="ECO:0000259" key="15">
    <source>
        <dbReference type="PROSITE" id="PS51186"/>
    </source>
</evidence>
<name>A0A9P6HRD6_9AGAM</name>
<evidence type="ECO:0000256" key="3">
    <source>
        <dbReference type="ARBA" id="ARBA00013184"/>
    </source>
</evidence>
<evidence type="ECO:0000256" key="12">
    <source>
        <dbReference type="PROSITE-ProRule" id="PRU00035"/>
    </source>
</evidence>
<dbReference type="Proteomes" id="UP000736335">
    <property type="component" value="Unassembled WGS sequence"/>
</dbReference>
<dbReference type="Gene3D" id="3.40.630.30">
    <property type="match status" value="1"/>
</dbReference>
<dbReference type="GO" id="GO:0010484">
    <property type="term" value="F:histone H3 acetyltransferase activity"/>
    <property type="evidence" value="ECO:0007669"/>
    <property type="project" value="TreeGrafter"/>
</dbReference>
<dbReference type="PROSITE" id="PS51186">
    <property type="entry name" value="GNAT"/>
    <property type="match status" value="1"/>
</dbReference>
<feature type="domain" description="N-acetyltransferase" evidence="15">
    <location>
        <begin position="289"/>
        <end position="445"/>
    </location>
</feature>
<dbReference type="SUPFAM" id="SSF47370">
    <property type="entry name" value="Bromodomain"/>
    <property type="match status" value="1"/>
</dbReference>
<dbReference type="SMART" id="SM00297">
    <property type="entry name" value="BROMO"/>
    <property type="match status" value="1"/>
</dbReference>
<keyword evidence="8" id="KW-0010">Activator</keyword>
<dbReference type="Gene3D" id="1.20.920.10">
    <property type="entry name" value="Bromodomain-like"/>
    <property type="match status" value="1"/>
</dbReference>
<dbReference type="InterPro" id="IPR018359">
    <property type="entry name" value="Bromodomain_CS"/>
</dbReference>
<dbReference type="SUPFAM" id="SSF55729">
    <property type="entry name" value="Acyl-CoA N-acyltransferases (Nat)"/>
    <property type="match status" value="1"/>
</dbReference>
<evidence type="ECO:0000256" key="9">
    <source>
        <dbReference type="ARBA" id="ARBA00023163"/>
    </source>
</evidence>
<keyword evidence="11" id="KW-0012">Acyltransferase</keyword>
<evidence type="ECO:0000256" key="8">
    <source>
        <dbReference type="ARBA" id="ARBA00023159"/>
    </source>
</evidence>
<accession>A0A9P6HRD6</accession>
<dbReference type="InterPro" id="IPR001487">
    <property type="entry name" value="Bromodomain"/>
</dbReference>
<dbReference type="GO" id="GO:0000123">
    <property type="term" value="C:histone acetyltransferase complex"/>
    <property type="evidence" value="ECO:0007669"/>
    <property type="project" value="TreeGrafter"/>
</dbReference>
<evidence type="ECO:0000256" key="1">
    <source>
        <dbReference type="ARBA" id="ARBA00004123"/>
    </source>
</evidence>
<dbReference type="InterPro" id="IPR036427">
    <property type="entry name" value="Bromodomain-like_sf"/>
</dbReference>
<evidence type="ECO:0000259" key="14">
    <source>
        <dbReference type="PROSITE" id="PS50014"/>
    </source>
</evidence>
<dbReference type="PANTHER" id="PTHR45750:SF3">
    <property type="entry name" value="HISTONE ACETYLTRANSFERASE"/>
    <property type="match status" value="1"/>
</dbReference>
<dbReference type="GO" id="GO:0045944">
    <property type="term" value="P:positive regulation of transcription by RNA polymerase II"/>
    <property type="evidence" value="ECO:0007669"/>
    <property type="project" value="TreeGrafter"/>
</dbReference>
<dbReference type="PANTHER" id="PTHR45750">
    <property type="entry name" value="GH11602P"/>
    <property type="match status" value="1"/>
</dbReference>
<keyword evidence="10" id="KW-0539">Nucleus</keyword>
<dbReference type="PRINTS" id="PR00503">
    <property type="entry name" value="BROMODOMAIN"/>
</dbReference>
<keyword evidence="6" id="KW-0805">Transcription regulation</keyword>
<feature type="domain" description="Bromo" evidence="14">
    <location>
        <begin position="535"/>
        <end position="605"/>
    </location>
</feature>
<gene>
    <name evidence="16" type="ORF">BJ322DRAFT_98877</name>
</gene>
<evidence type="ECO:0000256" key="10">
    <source>
        <dbReference type="ARBA" id="ARBA00023242"/>
    </source>
</evidence>
<reference evidence="16" key="1">
    <citation type="journal article" date="2020" name="Nat. Commun.">
        <title>Large-scale genome sequencing of mycorrhizal fungi provides insights into the early evolution of symbiotic traits.</title>
        <authorList>
            <person name="Miyauchi S."/>
            <person name="Kiss E."/>
            <person name="Kuo A."/>
            <person name="Drula E."/>
            <person name="Kohler A."/>
            <person name="Sanchez-Garcia M."/>
            <person name="Morin E."/>
            <person name="Andreopoulos B."/>
            <person name="Barry K.W."/>
            <person name="Bonito G."/>
            <person name="Buee M."/>
            <person name="Carver A."/>
            <person name="Chen C."/>
            <person name="Cichocki N."/>
            <person name="Clum A."/>
            <person name="Culley D."/>
            <person name="Crous P.W."/>
            <person name="Fauchery L."/>
            <person name="Girlanda M."/>
            <person name="Hayes R.D."/>
            <person name="Keri Z."/>
            <person name="LaButti K."/>
            <person name="Lipzen A."/>
            <person name="Lombard V."/>
            <person name="Magnuson J."/>
            <person name="Maillard F."/>
            <person name="Murat C."/>
            <person name="Nolan M."/>
            <person name="Ohm R.A."/>
            <person name="Pangilinan J."/>
            <person name="Pereira M.F."/>
            <person name="Perotto S."/>
            <person name="Peter M."/>
            <person name="Pfister S."/>
            <person name="Riley R."/>
            <person name="Sitrit Y."/>
            <person name="Stielow J.B."/>
            <person name="Szollosi G."/>
            <person name="Zifcakova L."/>
            <person name="Stursova M."/>
            <person name="Spatafora J.W."/>
            <person name="Tedersoo L."/>
            <person name="Vaario L.M."/>
            <person name="Yamada A."/>
            <person name="Yan M."/>
            <person name="Wang P."/>
            <person name="Xu J."/>
            <person name="Bruns T."/>
            <person name="Baldrian P."/>
            <person name="Vilgalys R."/>
            <person name="Dunand C."/>
            <person name="Henrissat B."/>
            <person name="Grigoriev I.V."/>
            <person name="Hibbett D."/>
            <person name="Nagy L.G."/>
            <person name="Martin F.M."/>
        </authorList>
    </citation>
    <scope>NUCLEOTIDE SEQUENCE</scope>
    <source>
        <strain evidence="16">UH-Tt-Lm1</strain>
    </source>
</reference>
<evidence type="ECO:0000256" key="2">
    <source>
        <dbReference type="ARBA" id="ARBA00008607"/>
    </source>
</evidence>
<evidence type="ECO:0000256" key="7">
    <source>
        <dbReference type="ARBA" id="ARBA00023117"/>
    </source>
</evidence>
<keyword evidence="7 12" id="KW-0103">Bromodomain</keyword>
<protein>
    <recommendedName>
        <fullName evidence="3">histone acetyltransferase</fullName>
        <ecNumber evidence="3">2.3.1.48</ecNumber>
    </recommendedName>
</protein>
<dbReference type="InterPro" id="IPR000182">
    <property type="entry name" value="GNAT_dom"/>
</dbReference>
<dbReference type="CDD" id="cd05509">
    <property type="entry name" value="Bromo_gcn5_like"/>
    <property type="match status" value="1"/>
</dbReference>
<dbReference type="Pfam" id="PF00439">
    <property type="entry name" value="Bromodomain"/>
    <property type="match status" value="1"/>
</dbReference>
<keyword evidence="17" id="KW-1185">Reference proteome</keyword>
<evidence type="ECO:0000256" key="5">
    <source>
        <dbReference type="ARBA" id="ARBA00022853"/>
    </source>
</evidence>
<feature type="region of interest" description="Disordered" evidence="13">
    <location>
        <begin position="123"/>
        <end position="222"/>
    </location>
</feature>
<dbReference type="EMBL" id="WIUZ02000001">
    <property type="protein sequence ID" value="KAF9793055.1"/>
    <property type="molecule type" value="Genomic_DNA"/>
</dbReference>
<keyword evidence="9" id="KW-0804">Transcription</keyword>
<dbReference type="PROSITE" id="PS00633">
    <property type="entry name" value="BROMODOMAIN_1"/>
    <property type="match status" value="1"/>
</dbReference>
<proteinExistence type="inferred from homology"/>
<comment type="similarity">
    <text evidence="2">Belongs to the acetyltransferase family. GCN5 subfamily.</text>
</comment>